<comment type="caution">
    <text evidence="7">The sequence shown here is derived from an EMBL/GenBank/DDBJ whole genome shotgun (WGS) entry which is preliminary data.</text>
</comment>
<keyword evidence="5" id="KW-0411">Iron-sulfur</keyword>
<name>X0U9F0_9ZZZZ</name>
<accession>X0U9F0</accession>
<dbReference type="GO" id="GO:0051539">
    <property type="term" value="F:4 iron, 4 sulfur cluster binding"/>
    <property type="evidence" value="ECO:0007669"/>
    <property type="project" value="UniProtKB-KW"/>
</dbReference>
<feature type="non-terminal residue" evidence="7">
    <location>
        <position position="266"/>
    </location>
</feature>
<evidence type="ECO:0000256" key="1">
    <source>
        <dbReference type="ARBA" id="ARBA00022485"/>
    </source>
</evidence>
<sequence>VCPAYEAGKPLSPKAVVQDIRRHLDVQGFDLLAHLARGEDGELKGELHGDVISAETLWSCTTCSACVEVCPLRVNPLGMITDMRRHLIGEGALRGTPAGALQKSQRSGNPWGLPQQDRFAWAAGLEVPTPESAPDFEYLYWVGCAASYDRRVQRVARSLIWLLKKAQVSFAVLGPEERCTGESARRMGDEFVFQELAGKNIETLSRYRVRKIVTHCPHCLNSLQQDYPQFGGQYEVVHHTQLLAELTAAGQLPAPTGDAAAQVTYH</sequence>
<dbReference type="InterPro" id="IPR051460">
    <property type="entry name" value="HdrC_iron-sulfur_subunit"/>
</dbReference>
<keyword evidence="4" id="KW-0408">Iron</keyword>
<gene>
    <name evidence="7" type="ORF">S01H1_41912</name>
</gene>
<dbReference type="GO" id="GO:0046872">
    <property type="term" value="F:metal ion binding"/>
    <property type="evidence" value="ECO:0007669"/>
    <property type="project" value="UniProtKB-KW"/>
</dbReference>
<feature type="domain" description="Cysteine-rich" evidence="6">
    <location>
        <begin position="138"/>
        <end position="223"/>
    </location>
</feature>
<dbReference type="InterPro" id="IPR004017">
    <property type="entry name" value="Cys_rich_dom"/>
</dbReference>
<dbReference type="PROSITE" id="PS00198">
    <property type="entry name" value="4FE4S_FER_1"/>
    <property type="match status" value="1"/>
</dbReference>
<keyword evidence="1" id="KW-0004">4Fe-4S</keyword>
<dbReference type="PANTHER" id="PTHR43255">
    <property type="entry name" value="IRON-SULFUR-BINDING OXIDOREDUCTASE FADF-RELATED-RELATED"/>
    <property type="match status" value="1"/>
</dbReference>
<feature type="non-terminal residue" evidence="7">
    <location>
        <position position="1"/>
    </location>
</feature>
<dbReference type="SUPFAM" id="SSF46548">
    <property type="entry name" value="alpha-helical ferredoxin"/>
    <property type="match status" value="1"/>
</dbReference>
<organism evidence="7">
    <name type="scientific">marine sediment metagenome</name>
    <dbReference type="NCBI Taxonomy" id="412755"/>
    <lineage>
        <taxon>unclassified sequences</taxon>
        <taxon>metagenomes</taxon>
        <taxon>ecological metagenomes</taxon>
    </lineage>
</organism>
<dbReference type="Pfam" id="PF02754">
    <property type="entry name" value="CCG"/>
    <property type="match status" value="1"/>
</dbReference>
<dbReference type="GO" id="GO:0016491">
    <property type="term" value="F:oxidoreductase activity"/>
    <property type="evidence" value="ECO:0007669"/>
    <property type="project" value="UniProtKB-KW"/>
</dbReference>
<keyword evidence="2" id="KW-0479">Metal-binding</keyword>
<dbReference type="InterPro" id="IPR017900">
    <property type="entry name" value="4Fe4S_Fe_S_CS"/>
</dbReference>
<dbReference type="GO" id="GO:0005886">
    <property type="term" value="C:plasma membrane"/>
    <property type="evidence" value="ECO:0007669"/>
    <property type="project" value="TreeGrafter"/>
</dbReference>
<dbReference type="InterPro" id="IPR009051">
    <property type="entry name" value="Helical_ferredxn"/>
</dbReference>
<proteinExistence type="predicted"/>
<dbReference type="Gene3D" id="1.10.1060.10">
    <property type="entry name" value="Alpha-helical ferredoxin"/>
    <property type="match status" value="1"/>
</dbReference>
<protein>
    <recommendedName>
        <fullName evidence="6">Cysteine-rich domain-containing protein</fullName>
    </recommendedName>
</protein>
<evidence type="ECO:0000256" key="5">
    <source>
        <dbReference type="ARBA" id="ARBA00023014"/>
    </source>
</evidence>
<dbReference type="PANTHER" id="PTHR43255:SF1">
    <property type="entry name" value="IRON-SULFUR-BINDING OXIDOREDUCTASE FADF-RELATED"/>
    <property type="match status" value="1"/>
</dbReference>
<evidence type="ECO:0000313" key="7">
    <source>
        <dbReference type="EMBL" id="GAG02449.1"/>
    </source>
</evidence>
<reference evidence="7" key="1">
    <citation type="journal article" date="2014" name="Front. Microbiol.">
        <title>High frequency of phylogenetically diverse reductive dehalogenase-homologous genes in deep subseafloor sedimentary metagenomes.</title>
        <authorList>
            <person name="Kawai M."/>
            <person name="Futagami T."/>
            <person name="Toyoda A."/>
            <person name="Takaki Y."/>
            <person name="Nishi S."/>
            <person name="Hori S."/>
            <person name="Arai W."/>
            <person name="Tsubouchi T."/>
            <person name="Morono Y."/>
            <person name="Uchiyama I."/>
            <person name="Ito T."/>
            <person name="Fujiyama A."/>
            <person name="Inagaki F."/>
            <person name="Takami H."/>
        </authorList>
    </citation>
    <scope>NUCLEOTIDE SEQUENCE</scope>
    <source>
        <strain evidence="7">Expedition CK06-06</strain>
    </source>
</reference>
<evidence type="ECO:0000256" key="2">
    <source>
        <dbReference type="ARBA" id="ARBA00022723"/>
    </source>
</evidence>
<keyword evidence="3" id="KW-0560">Oxidoreductase</keyword>
<dbReference type="EMBL" id="BARS01026602">
    <property type="protein sequence ID" value="GAG02449.1"/>
    <property type="molecule type" value="Genomic_DNA"/>
</dbReference>
<evidence type="ECO:0000256" key="4">
    <source>
        <dbReference type="ARBA" id="ARBA00023004"/>
    </source>
</evidence>
<dbReference type="AlphaFoldDB" id="X0U9F0"/>
<evidence type="ECO:0000256" key="3">
    <source>
        <dbReference type="ARBA" id="ARBA00023002"/>
    </source>
</evidence>
<evidence type="ECO:0000259" key="6">
    <source>
        <dbReference type="Pfam" id="PF02754"/>
    </source>
</evidence>